<dbReference type="PROSITE" id="PS00397">
    <property type="entry name" value="RECOMBINASES_1"/>
    <property type="match status" value="1"/>
</dbReference>
<dbReference type="CDD" id="cd03768">
    <property type="entry name" value="SR_ResInv"/>
    <property type="match status" value="1"/>
</dbReference>
<feature type="domain" description="Resolvase/invertase-type recombinase catalytic" evidence="7">
    <location>
        <begin position="29"/>
        <end position="162"/>
    </location>
</feature>
<dbReference type="InterPro" id="IPR006119">
    <property type="entry name" value="Resolv_N"/>
</dbReference>
<dbReference type="InterPro" id="IPR036162">
    <property type="entry name" value="Resolvase-like_N_sf"/>
</dbReference>
<evidence type="ECO:0000256" key="3">
    <source>
        <dbReference type="ARBA" id="ARBA00023125"/>
    </source>
</evidence>
<evidence type="ECO:0000256" key="6">
    <source>
        <dbReference type="PROSITE-ProRule" id="PRU10137"/>
    </source>
</evidence>
<dbReference type="PANTHER" id="PTHR30461">
    <property type="entry name" value="DNA-INVERTASE FROM LAMBDOID PROPHAGE"/>
    <property type="match status" value="1"/>
</dbReference>
<evidence type="ECO:0000256" key="1">
    <source>
        <dbReference type="ARBA" id="ARBA00009913"/>
    </source>
</evidence>
<keyword evidence="8" id="KW-0614">Plasmid</keyword>
<dbReference type="SUPFAM" id="SSF53041">
    <property type="entry name" value="Resolvase-like"/>
    <property type="match status" value="1"/>
</dbReference>
<dbReference type="EMBL" id="AY373761">
    <property type="protein sequence ID" value="AAQ84124.1"/>
    <property type="molecule type" value="Genomic_DNA"/>
</dbReference>
<dbReference type="AlphaFoldDB" id="Q6UB85"/>
<dbReference type="Pfam" id="PF00239">
    <property type="entry name" value="Resolvase"/>
    <property type="match status" value="1"/>
</dbReference>
<evidence type="ECO:0000256" key="2">
    <source>
        <dbReference type="ARBA" id="ARBA00022908"/>
    </source>
</evidence>
<geneLocation type="plasmid" evidence="8">
    <name>pUB101</name>
</geneLocation>
<accession>Q6UB85</accession>
<keyword evidence="4" id="KW-0233">DNA recombination</keyword>
<comment type="similarity">
    <text evidence="1">Belongs to the site-specific recombinase resolvase family.</text>
</comment>
<sequence>MRDAFICIENQISLISIHKTIKRGGIQMAKIGYARVSTQDQSLDGQIDTLEEYGCERIFSEKASGRKTKRTELDKCLDYLREGDILVICKLDRLGRTTKQLIELSQWLDENSIDLHIIDMNVSTKDAMGKMFFTMMSAFAELEANLLVNVRKKGWKLQEQEGEKVAVLHCQIIRKENLNFYMMSRSLQVKKLLNKQV</sequence>
<dbReference type="InterPro" id="IPR050639">
    <property type="entry name" value="SSR_resolvase"/>
</dbReference>
<dbReference type="SMART" id="SM00857">
    <property type="entry name" value="Resolvase"/>
    <property type="match status" value="1"/>
</dbReference>
<protein>
    <submittedName>
        <fullName evidence="8">Res4</fullName>
    </submittedName>
</protein>
<dbReference type="GO" id="GO:0003677">
    <property type="term" value="F:DNA binding"/>
    <property type="evidence" value="ECO:0007669"/>
    <property type="project" value="UniProtKB-KW"/>
</dbReference>
<dbReference type="PROSITE" id="PS51736">
    <property type="entry name" value="RECOMBINASES_3"/>
    <property type="match status" value="1"/>
</dbReference>
<dbReference type="GO" id="GO:0015074">
    <property type="term" value="P:DNA integration"/>
    <property type="evidence" value="ECO:0007669"/>
    <property type="project" value="UniProtKB-KW"/>
</dbReference>
<proteinExistence type="inferred from homology"/>
<dbReference type="FunFam" id="3.40.50.1390:FF:000001">
    <property type="entry name" value="DNA recombinase"/>
    <property type="match status" value="1"/>
</dbReference>
<dbReference type="Gene3D" id="3.40.50.1390">
    <property type="entry name" value="Resolvase, N-terminal catalytic domain"/>
    <property type="match status" value="1"/>
</dbReference>
<dbReference type="InterPro" id="IPR006118">
    <property type="entry name" value="Recombinase_CS"/>
</dbReference>
<keyword evidence="3" id="KW-0238">DNA-binding</keyword>
<reference evidence="8" key="1">
    <citation type="journal article" date="2002" name="J. Antimicrob. Chemother.">
        <title>Genetic characterization of the fusidic acid and cadmium resistance determinants of Staphylococcus aureus plasmid pUB101.</title>
        <authorList>
            <person name="O'Brien F.G."/>
            <person name="Price C."/>
            <person name="Grubb W.B."/>
            <person name="Gustafson J.E."/>
        </authorList>
    </citation>
    <scope>NUCLEOTIDE SEQUENCE</scope>
    <source>
        <plasmid evidence="8">pUB101</plasmid>
    </source>
</reference>
<evidence type="ECO:0000259" key="7">
    <source>
        <dbReference type="PROSITE" id="PS51736"/>
    </source>
</evidence>
<dbReference type="PROSITE" id="PS00398">
    <property type="entry name" value="RECOMBINASES_2"/>
    <property type="match status" value="1"/>
</dbReference>
<dbReference type="PANTHER" id="PTHR30461:SF26">
    <property type="entry name" value="RESOLVASE HOMOLOG YNEB"/>
    <property type="match status" value="1"/>
</dbReference>
<evidence type="ECO:0000256" key="5">
    <source>
        <dbReference type="PIRSR" id="PIRSR606118-50"/>
    </source>
</evidence>
<dbReference type="GO" id="GO:0000150">
    <property type="term" value="F:DNA strand exchange activity"/>
    <property type="evidence" value="ECO:0007669"/>
    <property type="project" value="InterPro"/>
</dbReference>
<name>Q6UB85_STAAU</name>
<evidence type="ECO:0000313" key="8">
    <source>
        <dbReference type="EMBL" id="AAQ84124.1"/>
    </source>
</evidence>
<feature type="active site" description="O-(5'-phospho-DNA)-serine intermediate" evidence="5 6">
    <location>
        <position position="37"/>
    </location>
</feature>
<evidence type="ECO:0000256" key="4">
    <source>
        <dbReference type="ARBA" id="ARBA00023172"/>
    </source>
</evidence>
<gene>
    <name evidence="8" type="primary">res4</name>
</gene>
<keyword evidence="2" id="KW-0229">DNA integration</keyword>
<organism evidence="8">
    <name type="scientific">Staphylococcus aureus</name>
    <dbReference type="NCBI Taxonomy" id="1280"/>
    <lineage>
        <taxon>Bacteria</taxon>
        <taxon>Bacillati</taxon>
        <taxon>Bacillota</taxon>
        <taxon>Bacilli</taxon>
        <taxon>Bacillales</taxon>
        <taxon>Staphylococcaceae</taxon>
        <taxon>Staphylococcus</taxon>
    </lineage>
</organism>
<reference evidence="8" key="2">
    <citation type="submission" date="2003-08" db="EMBL/GenBank/DDBJ databases">
        <title>The complete sequence of the Staphylococcus aureus beta-lactamase-fusidic acid resistance plasmid pUB101.</title>
        <authorList>
            <person name="O'Brien F.G."/>
            <person name="Grubb W.B."/>
            <person name="Gustafson J.E."/>
        </authorList>
    </citation>
    <scope>NUCLEOTIDE SEQUENCE</scope>
    <source>
        <plasmid evidence="8">pUB101</plasmid>
    </source>
</reference>